<keyword evidence="9" id="KW-1185">Reference proteome</keyword>
<feature type="transmembrane region" description="Helical" evidence="7">
    <location>
        <begin position="214"/>
        <end position="236"/>
    </location>
</feature>
<comment type="subcellular location">
    <subcellularLocation>
        <location evidence="1">Membrane</location>
        <topology evidence="1">Multi-pass membrane protein</topology>
    </subcellularLocation>
</comment>
<evidence type="ECO:0000256" key="6">
    <source>
        <dbReference type="SAM" id="MobiDB-lite"/>
    </source>
</evidence>
<dbReference type="GO" id="GO:0015123">
    <property type="term" value="F:acetate transmembrane transporter activity"/>
    <property type="evidence" value="ECO:0007669"/>
    <property type="project" value="TreeGrafter"/>
</dbReference>
<dbReference type="Proteomes" id="UP000431533">
    <property type="component" value="Unassembled WGS sequence"/>
</dbReference>
<dbReference type="OrthoDB" id="3648309at2759"/>
<dbReference type="Pfam" id="PF01184">
    <property type="entry name" value="Gpr1_Fun34_YaaH"/>
    <property type="match status" value="1"/>
</dbReference>
<evidence type="ECO:0000256" key="7">
    <source>
        <dbReference type="SAM" id="Phobius"/>
    </source>
</evidence>
<feature type="transmembrane region" description="Helical" evidence="7">
    <location>
        <begin position="86"/>
        <end position="106"/>
    </location>
</feature>
<proteinExistence type="inferred from homology"/>
<protein>
    <submittedName>
        <fullName evidence="8">Protein alcS</fullName>
    </submittedName>
</protein>
<feature type="region of interest" description="Disordered" evidence="6">
    <location>
        <begin position="253"/>
        <end position="280"/>
    </location>
</feature>
<comment type="similarity">
    <text evidence="2">Belongs to the acetate uptake transporter (AceTr) (TC 2.A.96) family.</text>
</comment>
<name>A0A8H8QW04_9HELO</name>
<comment type="caution">
    <text evidence="8">The sequence shown here is derived from an EMBL/GenBank/DDBJ whole genome shotgun (WGS) entry which is preliminary data.</text>
</comment>
<dbReference type="RefSeq" id="XP_031002339.1">
    <property type="nucleotide sequence ID" value="XM_031152617.1"/>
</dbReference>
<dbReference type="PANTHER" id="PTHR31123:SF4">
    <property type="entry name" value="PROTEIN ALCS"/>
    <property type="match status" value="1"/>
</dbReference>
<dbReference type="AlphaFoldDB" id="A0A8H8QW04"/>
<reference evidence="8 9" key="1">
    <citation type="submission" date="2018-05" db="EMBL/GenBank/DDBJ databases">
        <title>Genome sequencing and assembly of the regulated plant pathogen Lachnellula willkommii and related sister species for the development of diagnostic species identification markers.</title>
        <authorList>
            <person name="Giroux E."/>
            <person name="Bilodeau G."/>
        </authorList>
    </citation>
    <scope>NUCLEOTIDE SEQUENCE [LARGE SCALE GENOMIC DNA]</scope>
    <source>
        <strain evidence="8 9">CBS 185.66</strain>
    </source>
</reference>
<organism evidence="8 9">
    <name type="scientific">Lachnellula hyalina</name>
    <dbReference type="NCBI Taxonomy" id="1316788"/>
    <lineage>
        <taxon>Eukaryota</taxon>
        <taxon>Fungi</taxon>
        <taxon>Dikarya</taxon>
        <taxon>Ascomycota</taxon>
        <taxon>Pezizomycotina</taxon>
        <taxon>Leotiomycetes</taxon>
        <taxon>Helotiales</taxon>
        <taxon>Lachnaceae</taxon>
        <taxon>Lachnellula</taxon>
    </lineage>
</organism>
<feature type="transmembrane region" description="Helical" evidence="7">
    <location>
        <begin position="182"/>
        <end position="202"/>
    </location>
</feature>
<evidence type="ECO:0000313" key="8">
    <source>
        <dbReference type="EMBL" id="TVY23551.1"/>
    </source>
</evidence>
<keyword evidence="3 7" id="KW-0812">Transmembrane</keyword>
<evidence type="ECO:0000256" key="2">
    <source>
        <dbReference type="ARBA" id="ARBA00005587"/>
    </source>
</evidence>
<accession>A0A8H8QW04</accession>
<evidence type="ECO:0000313" key="9">
    <source>
        <dbReference type="Proteomes" id="UP000431533"/>
    </source>
</evidence>
<evidence type="ECO:0000256" key="3">
    <source>
        <dbReference type="ARBA" id="ARBA00022692"/>
    </source>
</evidence>
<feature type="transmembrane region" description="Helical" evidence="7">
    <location>
        <begin position="156"/>
        <end position="176"/>
    </location>
</feature>
<dbReference type="PANTHER" id="PTHR31123">
    <property type="entry name" value="ACCUMULATION OF DYADS PROTEIN 2-RELATED"/>
    <property type="match status" value="1"/>
</dbReference>
<keyword evidence="5 7" id="KW-0472">Membrane</keyword>
<evidence type="ECO:0000256" key="5">
    <source>
        <dbReference type="ARBA" id="ARBA00023136"/>
    </source>
</evidence>
<gene>
    <name evidence="8" type="primary">alcS_1</name>
    <name evidence="8" type="ORF">LHYA1_G007689</name>
</gene>
<evidence type="ECO:0000256" key="4">
    <source>
        <dbReference type="ARBA" id="ARBA00022989"/>
    </source>
</evidence>
<keyword evidence="4 7" id="KW-1133">Transmembrane helix</keyword>
<sequence length="280" mass="30172">MAESSNTATTVSLTPEQFERLYLSSSSNKTRDFRAAFGNPTPLYVFAAWTIMDGKAILGLVISLAPLSCDLMGWRGAGVLGAASTGVYYFAGGLLMIVSGLLEFFLGNTFQFILFCGYGSFWLALGATLTPYFGAYEHYSADATNAAAGLSSRNPGFYLVFMAVFSFLACICALRTNLCYTLLEFFVFLFFALLASAFFRIADDGSNAKKVQKAAGAFGFVASIFGWYFFFALTLVSVNFPITLPVVDLSGLGSRSSKSEKSPAVPEDPATNGHHDKETV</sequence>
<feature type="transmembrane region" description="Helical" evidence="7">
    <location>
        <begin position="43"/>
        <end position="65"/>
    </location>
</feature>
<dbReference type="EMBL" id="QGMH01000174">
    <property type="protein sequence ID" value="TVY23551.1"/>
    <property type="molecule type" value="Genomic_DNA"/>
</dbReference>
<dbReference type="InterPro" id="IPR000791">
    <property type="entry name" value="Gpr1/Fun34/SatP-like"/>
</dbReference>
<dbReference type="InterPro" id="IPR051633">
    <property type="entry name" value="AceTr"/>
</dbReference>
<dbReference type="GeneID" id="41987887"/>
<dbReference type="GO" id="GO:0005886">
    <property type="term" value="C:plasma membrane"/>
    <property type="evidence" value="ECO:0007669"/>
    <property type="project" value="TreeGrafter"/>
</dbReference>
<feature type="transmembrane region" description="Helical" evidence="7">
    <location>
        <begin position="112"/>
        <end position="135"/>
    </location>
</feature>
<evidence type="ECO:0000256" key="1">
    <source>
        <dbReference type="ARBA" id="ARBA00004141"/>
    </source>
</evidence>